<evidence type="ECO:0000256" key="2">
    <source>
        <dbReference type="ARBA" id="ARBA00007267"/>
    </source>
</evidence>
<dbReference type="Ensembl" id="ENSSFOT00015033286.2">
    <property type="protein sequence ID" value="ENSSFOP00015032922.2"/>
    <property type="gene ID" value="ENSSFOG00015021037.2"/>
</dbReference>
<comment type="subcellular location">
    <subcellularLocation>
        <location evidence="1">Nucleus</location>
    </subcellularLocation>
</comment>
<dbReference type="InterPro" id="IPR028307">
    <property type="entry name" value="Lin-54_fam"/>
</dbReference>
<dbReference type="InterPro" id="IPR033467">
    <property type="entry name" value="Tesmin/TSO1-like_CXC"/>
</dbReference>
<dbReference type="Pfam" id="PF03638">
    <property type="entry name" value="TCR"/>
    <property type="match status" value="2"/>
</dbReference>
<evidence type="ECO:0000256" key="1">
    <source>
        <dbReference type="ARBA" id="ARBA00004123"/>
    </source>
</evidence>
<dbReference type="RefSeq" id="XP_018620765.2">
    <property type="nucleotide sequence ID" value="XM_018765249.2"/>
</dbReference>
<dbReference type="OrthoDB" id="6283463at2759"/>
<accession>A0A8C9SJ47</accession>
<dbReference type="GeneID" id="108942120"/>
<evidence type="ECO:0000256" key="3">
    <source>
        <dbReference type="ARBA" id="ARBA00023242"/>
    </source>
</evidence>
<keyword evidence="6" id="KW-1185">Reference proteome</keyword>
<reference evidence="5 6" key="1">
    <citation type="submission" date="2019-04" db="EMBL/GenBank/DDBJ databases">
        <authorList>
            <consortium name="Wellcome Sanger Institute Data Sharing"/>
        </authorList>
    </citation>
    <scope>NUCLEOTIDE SEQUENCE [LARGE SCALE GENOMIC DNA]</scope>
</reference>
<organism evidence="5 6">
    <name type="scientific">Scleropages formosus</name>
    <name type="common">Asian bonytongue</name>
    <name type="synonym">Osteoglossum formosum</name>
    <dbReference type="NCBI Taxonomy" id="113540"/>
    <lineage>
        <taxon>Eukaryota</taxon>
        <taxon>Metazoa</taxon>
        <taxon>Chordata</taxon>
        <taxon>Craniata</taxon>
        <taxon>Vertebrata</taxon>
        <taxon>Euteleostomi</taxon>
        <taxon>Actinopterygii</taxon>
        <taxon>Neopterygii</taxon>
        <taxon>Teleostei</taxon>
        <taxon>Osteoglossocephala</taxon>
        <taxon>Osteoglossomorpha</taxon>
        <taxon>Osteoglossiformes</taxon>
        <taxon>Osteoglossidae</taxon>
        <taxon>Scleropages</taxon>
    </lineage>
</organism>
<dbReference type="PANTHER" id="PTHR12446">
    <property type="entry name" value="TESMIN/TSO1-RELATED"/>
    <property type="match status" value="1"/>
</dbReference>
<dbReference type="SMART" id="SM01114">
    <property type="entry name" value="CXC"/>
    <property type="match status" value="2"/>
</dbReference>
<keyword evidence="3" id="KW-0539">Nucleus</keyword>
<dbReference type="Proteomes" id="UP000694397">
    <property type="component" value="Chromosome 5"/>
</dbReference>
<dbReference type="PANTHER" id="PTHR12446:SF34">
    <property type="entry name" value="PROTEIN LIN-54 HOMOLOG"/>
    <property type="match status" value="1"/>
</dbReference>
<evidence type="ECO:0000313" key="6">
    <source>
        <dbReference type="Proteomes" id="UP000694397"/>
    </source>
</evidence>
<gene>
    <name evidence="5" type="primary">tesmin</name>
</gene>
<dbReference type="InterPro" id="IPR005172">
    <property type="entry name" value="CRC"/>
</dbReference>
<name>A0A8C9SJ47_SCLFO</name>
<dbReference type="GO" id="GO:0005634">
    <property type="term" value="C:nucleus"/>
    <property type="evidence" value="ECO:0007669"/>
    <property type="project" value="UniProtKB-SubCell"/>
</dbReference>
<dbReference type="GO" id="GO:0006355">
    <property type="term" value="P:regulation of DNA-templated transcription"/>
    <property type="evidence" value="ECO:0007669"/>
    <property type="project" value="TreeGrafter"/>
</dbReference>
<evidence type="ECO:0000313" key="5">
    <source>
        <dbReference type="Ensembl" id="ENSSFOP00015032922.2"/>
    </source>
</evidence>
<reference evidence="5" key="2">
    <citation type="submission" date="2025-08" db="UniProtKB">
        <authorList>
            <consortium name="Ensembl"/>
        </authorList>
    </citation>
    <scope>IDENTIFICATION</scope>
</reference>
<dbReference type="PROSITE" id="PS51634">
    <property type="entry name" value="CRC"/>
    <property type="match status" value="1"/>
</dbReference>
<feature type="domain" description="CRC" evidence="4">
    <location>
        <begin position="359"/>
        <end position="472"/>
    </location>
</feature>
<protein>
    <submittedName>
        <fullName evidence="5">Protein lin-54 homolog</fullName>
    </submittedName>
</protein>
<dbReference type="AlphaFoldDB" id="A0A8C9SJ47"/>
<proteinExistence type="inferred from homology"/>
<evidence type="ECO:0000259" key="4">
    <source>
        <dbReference type="PROSITE" id="PS51634"/>
    </source>
</evidence>
<reference evidence="5" key="3">
    <citation type="submission" date="2025-09" db="UniProtKB">
        <authorList>
            <consortium name="Ensembl"/>
        </authorList>
    </citation>
    <scope>IDENTIFICATION</scope>
</reference>
<dbReference type="GeneTree" id="ENSGT00940000161379"/>
<comment type="similarity">
    <text evidence="2">Belongs to the lin-54 family.</text>
</comment>
<sequence>MKTFTEDKHPYVIYEDLSQRSAGSLPQSYSSPASGQKFFTNLNSSRGHSDTSLEGDECPSQGDVFELRCPDDQGNGTCLLFGIHGPSFHPPRHLATPSCFPNVTLSAMASEPTLFEMPVESVPEMGLGCPWFPTGEELCDAAACMTSRCKEEQRGEGVFVKEETSGEPVCQTRIEKCQPTLDHMGENLAMKGPDMCQVRCSVCGAVMLVNNTKLVQMNDMQCVLPGQVLNASEQQVPSASHRGPPELSDTHEKETFILGQMVSPTPAGSHPTMVLPGPASPSLPFIQAAPTFPTVTCDVPPETLKRGWSSNSLPEPCISQFSQTACNVFPDSKGLLTETQPKIPLERNQHSGTYWDSGARKACQCMKSQCLKFYCDCFANGELCIRCNCANCYNNMEHAHERYKAIKICLERNPDAFQPKIGNRKWGKVKGRHNMGCSCKRSGCTKNYCECYEANTICSSTCKCVGCKNYEEGFKKTKGVYARCKNDNILSYKGNLYQYSKCPLACITSDVVEATCGCLIACAEEAEKEGYTPPQAEKMILQEFGQCLTQIIRYGLDLFM</sequence>